<evidence type="ECO:0000256" key="6">
    <source>
        <dbReference type="ARBA" id="ARBA00022777"/>
    </source>
</evidence>
<dbReference type="InterPro" id="IPR003594">
    <property type="entry name" value="HATPase_dom"/>
</dbReference>
<reference evidence="14" key="1">
    <citation type="journal article" date="2019" name="Int. J. Syst. Evol. Microbiol.">
        <title>The Global Catalogue of Microorganisms (GCM) 10K type strain sequencing project: providing services to taxonomists for standard genome sequencing and annotation.</title>
        <authorList>
            <consortium name="The Broad Institute Genomics Platform"/>
            <consortium name="The Broad Institute Genome Sequencing Center for Infectious Disease"/>
            <person name="Wu L."/>
            <person name="Ma J."/>
        </authorList>
    </citation>
    <scope>NUCLEOTIDE SEQUENCE [LARGE SCALE GENOMIC DNA]</scope>
    <source>
        <strain evidence="14">JCM 18532</strain>
    </source>
</reference>
<keyword evidence="7" id="KW-0067">ATP-binding</keyword>
<evidence type="ECO:0000256" key="1">
    <source>
        <dbReference type="ARBA" id="ARBA00000085"/>
    </source>
</evidence>
<feature type="transmembrane region" description="Helical" evidence="10">
    <location>
        <begin position="138"/>
        <end position="155"/>
    </location>
</feature>
<dbReference type="PANTHER" id="PTHR24421:SF10">
    <property type="entry name" value="NITRATE_NITRITE SENSOR PROTEIN NARQ"/>
    <property type="match status" value="1"/>
</dbReference>
<evidence type="ECO:0000259" key="11">
    <source>
        <dbReference type="Pfam" id="PF02518"/>
    </source>
</evidence>
<keyword evidence="8" id="KW-0902">Two-component regulatory system</keyword>
<keyword evidence="5" id="KW-0547">Nucleotide-binding</keyword>
<proteinExistence type="predicted"/>
<dbReference type="EC" id="2.7.13.3" evidence="2"/>
<evidence type="ECO:0000256" key="10">
    <source>
        <dbReference type="SAM" id="Phobius"/>
    </source>
</evidence>
<dbReference type="InterPro" id="IPR036890">
    <property type="entry name" value="HATPase_C_sf"/>
</dbReference>
<dbReference type="Proteomes" id="UP001499882">
    <property type="component" value="Unassembled WGS sequence"/>
</dbReference>
<dbReference type="RefSeq" id="WP_345527092.1">
    <property type="nucleotide sequence ID" value="NZ_BAABKN010000014.1"/>
</dbReference>
<evidence type="ECO:0000256" key="5">
    <source>
        <dbReference type="ARBA" id="ARBA00022741"/>
    </source>
</evidence>
<protein>
    <recommendedName>
        <fullName evidence="2">histidine kinase</fullName>
        <ecNumber evidence="2">2.7.13.3</ecNumber>
    </recommendedName>
</protein>
<feature type="domain" description="Histidine kinase/HSP90-like ATPase" evidence="11">
    <location>
        <begin position="308"/>
        <end position="399"/>
    </location>
</feature>
<keyword evidence="6" id="KW-0418">Kinase</keyword>
<dbReference type="SUPFAM" id="SSF55874">
    <property type="entry name" value="ATPase domain of HSP90 chaperone/DNA topoisomerase II/histidine kinase"/>
    <property type="match status" value="1"/>
</dbReference>
<feature type="region of interest" description="Disordered" evidence="9">
    <location>
        <begin position="404"/>
        <end position="423"/>
    </location>
</feature>
<name>A0ABP8YZC2_9ACTN</name>
<dbReference type="Gene3D" id="3.30.565.10">
    <property type="entry name" value="Histidine kinase-like ATPase, C-terminal domain"/>
    <property type="match status" value="1"/>
</dbReference>
<evidence type="ECO:0000256" key="9">
    <source>
        <dbReference type="SAM" id="MobiDB-lite"/>
    </source>
</evidence>
<keyword evidence="10" id="KW-0472">Membrane</keyword>
<dbReference type="InterPro" id="IPR050482">
    <property type="entry name" value="Sensor_HK_TwoCompSys"/>
</dbReference>
<evidence type="ECO:0000313" key="14">
    <source>
        <dbReference type="Proteomes" id="UP001499882"/>
    </source>
</evidence>
<gene>
    <name evidence="13" type="ORF">GCM10023350_24860</name>
</gene>
<feature type="transmembrane region" description="Helical" evidence="10">
    <location>
        <begin position="44"/>
        <end position="62"/>
    </location>
</feature>
<evidence type="ECO:0000256" key="2">
    <source>
        <dbReference type="ARBA" id="ARBA00012438"/>
    </source>
</evidence>
<evidence type="ECO:0000313" key="13">
    <source>
        <dbReference type="EMBL" id="GAA4739468.1"/>
    </source>
</evidence>
<dbReference type="EMBL" id="BAABKN010000014">
    <property type="protein sequence ID" value="GAA4739468.1"/>
    <property type="molecule type" value="Genomic_DNA"/>
</dbReference>
<dbReference type="Pfam" id="PF07730">
    <property type="entry name" value="HisKA_3"/>
    <property type="match status" value="1"/>
</dbReference>
<comment type="catalytic activity">
    <reaction evidence="1">
        <text>ATP + protein L-histidine = ADP + protein N-phospho-L-histidine.</text>
        <dbReference type="EC" id="2.7.13.3"/>
    </reaction>
</comment>
<keyword evidence="4" id="KW-0808">Transferase</keyword>
<dbReference type="PANTHER" id="PTHR24421">
    <property type="entry name" value="NITRATE/NITRITE SENSOR PROTEIN NARX-RELATED"/>
    <property type="match status" value="1"/>
</dbReference>
<keyword evidence="14" id="KW-1185">Reference proteome</keyword>
<organism evidence="13 14">
    <name type="scientific">Nocardioides endophyticus</name>
    <dbReference type="NCBI Taxonomy" id="1353775"/>
    <lineage>
        <taxon>Bacteria</taxon>
        <taxon>Bacillati</taxon>
        <taxon>Actinomycetota</taxon>
        <taxon>Actinomycetes</taxon>
        <taxon>Propionibacteriales</taxon>
        <taxon>Nocardioidaceae</taxon>
        <taxon>Nocardioides</taxon>
    </lineage>
</organism>
<keyword evidence="10" id="KW-0812">Transmembrane</keyword>
<evidence type="ECO:0000256" key="4">
    <source>
        <dbReference type="ARBA" id="ARBA00022679"/>
    </source>
</evidence>
<evidence type="ECO:0000256" key="7">
    <source>
        <dbReference type="ARBA" id="ARBA00022840"/>
    </source>
</evidence>
<dbReference type="CDD" id="cd16917">
    <property type="entry name" value="HATPase_UhpB-NarQ-NarX-like"/>
    <property type="match status" value="1"/>
</dbReference>
<evidence type="ECO:0000256" key="3">
    <source>
        <dbReference type="ARBA" id="ARBA00022553"/>
    </source>
</evidence>
<sequence>MRTPAPAEIARPKLADRFDPWEAAADGVALLVLLWPIRELQADGGGIAGIVFIALSVVVLVVRRRWPLPTMVTALLLALVGPLLASVLSVWVAAHVCLFSLALRRPLRLAVLSAAALFAVTFVGVVGQLDSSVFDLRVLGLLAWTASVTATGAAVRSQRGYVAAIEDRAARLQQTRESEVRHKVTEERLRIARDLHDAVAHSITVISLHAGSAQSTLGRSEEATRTSLAHIHAAARGVLAEMQEILQVLRTEGNESERPAWVQISSGGPVVGLRGVLDLVESFRATGLSIDLCDRTNDAPLGPVGDAAIYRVAQEALTNARKHGVGVVRLEINECEGATELRVTNDRVGAHEFNRATRESAGDAPTSGFGLVGMRERVSQARGNLELIETATSFTLVVSLPHASTTSPDYASPYQVPDPREPQ</sequence>
<feature type="domain" description="Signal transduction histidine kinase subgroup 3 dimerisation and phosphoacceptor" evidence="12">
    <location>
        <begin position="187"/>
        <end position="252"/>
    </location>
</feature>
<dbReference type="InterPro" id="IPR011712">
    <property type="entry name" value="Sig_transdc_His_kin_sub3_dim/P"/>
</dbReference>
<feature type="transmembrane region" description="Helical" evidence="10">
    <location>
        <begin position="74"/>
        <end position="101"/>
    </location>
</feature>
<evidence type="ECO:0000259" key="12">
    <source>
        <dbReference type="Pfam" id="PF07730"/>
    </source>
</evidence>
<keyword evidence="10" id="KW-1133">Transmembrane helix</keyword>
<feature type="transmembrane region" description="Helical" evidence="10">
    <location>
        <begin position="107"/>
        <end position="126"/>
    </location>
</feature>
<accession>A0ABP8YZC2</accession>
<evidence type="ECO:0000256" key="8">
    <source>
        <dbReference type="ARBA" id="ARBA00023012"/>
    </source>
</evidence>
<keyword evidence="3" id="KW-0597">Phosphoprotein</keyword>
<dbReference type="Gene3D" id="1.20.5.1930">
    <property type="match status" value="1"/>
</dbReference>
<comment type="caution">
    <text evidence="13">The sequence shown here is derived from an EMBL/GenBank/DDBJ whole genome shotgun (WGS) entry which is preliminary data.</text>
</comment>
<dbReference type="Pfam" id="PF02518">
    <property type="entry name" value="HATPase_c"/>
    <property type="match status" value="1"/>
</dbReference>